<dbReference type="Proteomes" id="UP000292957">
    <property type="component" value="Unassembled WGS sequence"/>
</dbReference>
<dbReference type="InterPro" id="IPR029058">
    <property type="entry name" value="AB_hydrolase_fold"/>
</dbReference>
<dbReference type="InterPro" id="IPR013595">
    <property type="entry name" value="Pept_S33_TAP-like_C"/>
</dbReference>
<organism evidence="3 4">
    <name type="scientific">Dichomitus squalens</name>
    <dbReference type="NCBI Taxonomy" id="114155"/>
    <lineage>
        <taxon>Eukaryota</taxon>
        <taxon>Fungi</taxon>
        <taxon>Dikarya</taxon>
        <taxon>Basidiomycota</taxon>
        <taxon>Agaricomycotina</taxon>
        <taxon>Agaricomycetes</taxon>
        <taxon>Polyporales</taxon>
        <taxon>Polyporaceae</taxon>
        <taxon>Dichomitus</taxon>
    </lineage>
</organism>
<dbReference type="SUPFAM" id="SSF53474">
    <property type="entry name" value="alpha/beta-Hydrolases"/>
    <property type="match status" value="1"/>
</dbReference>
<evidence type="ECO:0000259" key="1">
    <source>
        <dbReference type="Pfam" id="PF08386"/>
    </source>
</evidence>
<reference evidence="3 4" key="1">
    <citation type="submission" date="2019-01" db="EMBL/GenBank/DDBJ databases">
        <title>Draft genome sequences of three monokaryotic isolates of the white-rot basidiomycete fungus Dichomitus squalens.</title>
        <authorList>
            <consortium name="DOE Joint Genome Institute"/>
            <person name="Lopez S.C."/>
            <person name="Andreopoulos B."/>
            <person name="Pangilinan J."/>
            <person name="Lipzen A."/>
            <person name="Riley R."/>
            <person name="Ahrendt S."/>
            <person name="Ng V."/>
            <person name="Barry K."/>
            <person name="Daum C."/>
            <person name="Grigoriev I.V."/>
            <person name="Hilden K.S."/>
            <person name="Makela M.R."/>
            <person name="de Vries R.P."/>
        </authorList>
    </citation>
    <scope>NUCLEOTIDE SEQUENCE [LARGE SCALE GENOMIC DNA]</scope>
    <source>
        <strain evidence="3 4">CBS 464.89</strain>
        <strain evidence="2">OM18370.1</strain>
    </source>
</reference>
<evidence type="ECO:0000313" key="3">
    <source>
        <dbReference type="EMBL" id="TBU55055.1"/>
    </source>
</evidence>
<evidence type="ECO:0000313" key="2">
    <source>
        <dbReference type="EMBL" id="TBU23006.1"/>
    </source>
</evidence>
<dbReference type="EMBL" id="ML143519">
    <property type="protein sequence ID" value="TBU23006.1"/>
    <property type="molecule type" value="Genomic_DNA"/>
</dbReference>
<dbReference type="Pfam" id="PF08386">
    <property type="entry name" value="Abhydrolase_4"/>
    <property type="match status" value="1"/>
</dbReference>
<gene>
    <name evidence="3" type="ORF">BD310DRAFT_979912</name>
    <name evidence="2" type="ORF">BD311DRAFT_821157</name>
</gene>
<accession>A0A4Q9PLP4</accession>
<keyword evidence="4" id="KW-1185">Reference proteome</keyword>
<name>A0A4Q9PLP4_9APHY</name>
<evidence type="ECO:0000313" key="4">
    <source>
        <dbReference type="Proteomes" id="UP000292082"/>
    </source>
</evidence>
<sequence length="235" mass="25766">MRNALVNQIFRAAYMPIDTHGTVVDTIRAIEIANQTALTILAPKIVDPTECACRTKLPQIVENDAFSAIACGDGEERTYDPEVYKAYYADLTSDAPNAGPFSAVHFLQCTEWSVRPKWGYTGPLAAVNTSYPILILQSRFDPVCPLRDALAIRERYGGASLLVQNSYGHCSMSAPSVCTAKHVRAYMEDGRLPEEGTVCEPDELPFVGRVRDARVMSAEDAMSLEALRVVPMFGA</sequence>
<dbReference type="AlphaFoldDB" id="A0A4Q9PLP4"/>
<dbReference type="OrthoDB" id="2785862at2759"/>
<dbReference type="Gene3D" id="3.40.50.1820">
    <property type="entry name" value="alpha/beta hydrolase"/>
    <property type="match status" value="1"/>
</dbReference>
<feature type="domain" description="Peptidase S33 tripeptidyl aminopeptidase-like C-terminal" evidence="1">
    <location>
        <begin position="98"/>
        <end position="199"/>
    </location>
</feature>
<proteinExistence type="predicted"/>
<protein>
    <submittedName>
        <fullName evidence="3">TAP-like protein-domain-containing protein</fullName>
    </submittedName>
</protein>
<dbReference type="EMBL" id="ML145176">
    <property type="protein sequence ID" value="TBU55055.1"/>
    <property type="molecule type" value="Genomic_DNA"/>
</dbReference>
<dbReference type="Proteomes" id="UP000292082">
    <property type="component" value="Unassembled WGS sequence"/>
</dbReference>